<dbReference type="Pfam" id="PF14206">
    <property type="entry name" value="Cys_rich_CPCC"/>
    <property type="match status" value="1"/>
</dbReference>
<dbReference type="AlphaFoldDB" id="A0A433RUX3"/>
<keyword evidence="3" id="KW-1185">Reference proteome</keyword>
<name>A0A433RUX3_9BACL</name>
<dbReference type="EMBL" id="JTFC01000029">
    <property type="protein sequence ID" value="RUS57087.1"/>
    <property type="molecule type" value="Genomic_DNA"/>
</dbReference>
<feature type="domain" description="Cysteine-rich CPCC" evidence="1">
    <location>
        <begin position="7"/>
        <end position="79"/>
    </location>
</feature>
<evidence type="ECO:0000313" key="2">
    <source>
        <dbReference type="EMBL" id="RUS57087.1"/>
    </source>
</evidence>
<dbReference type="SUPFAM" id="SSF57802">
    <property type="entry name" value="Rubredoxin-like"/>
    <property type="match status" value="1"/>
</dbReference>
<comment type="caution">
    <text evidence="2">The sequence shown here is derived from an EMBL/GenBank/DDBJ whole genome shotgun (WGS) entry which is preliminary data.</text>
</comment>
<protein>
    <recommendedName>
        <fullName evidence="1">Cysteine-rich CPCC domain-containing protein</fullName>
    </recommendedName>
</protein>
<proteinExistence type="predicted"/>
<evidence type="ECO:0000313" key="3">
    <source>
        <dbReference type="Proteomes" id="UP000288623"/>
    </source>
</evidence>
<gene>
    <name evidence="2" type="ORF">QI30_08310</name>
</gene>
<sequence length="82" mass="9160">MVKATHPCPCCGYITMPGISPTAYICPVCFWEIDDFIDSDDEPSDSNHGISLNIARKNYQAYGAMSQHLIKYCRSATLEEQP</sequence>
<dbReference type="Proteomes" id="UP000288623">
    <property type="component" value="Unassembled WGS sequence"/>
</dbReference>
<dbReference type="InterPro" id="IPR025983">
    <property type="entry name" value="Cys_rich_CPCC"/>
</dbReference>
<reference evidence="2 3" key="1">
    <citation type="submission" date="2014-11" db="EMBL/GenBank/DDBJ databases">
        <title>Genome sequence and analysis of novel Kurthia sp.</title>
        <authorList>
            <person name="Lawson J.N."/>
            <person name="Gonzalez J.E."/>
            <person name="Rinauldi L."/>
            <person name="Xuan Z."/>
            <person name="Firman A."/>
            <person name="Shaddox L."/>
            <person name="Trudeau A."/>
            <person name="Shah S."/>
            <person name="Reiman D."/>
        </authorList>
    </citation>
    <scope>NUCLEOTIDE SEQUENCE [LARGE SCALE GENOMIC DNA]</scope>
    <source>
        <strain evidence="2 3">3B1D</strain>
    </source>
</reference>
<evidence type="ECO:0000259" key="1">
    <source>
        <dbReference type="Pfam" id="PF14206"/>
    </source>
</evidence>
<accession>A0A433RUX3</accession>
<organism evidence="2 3">
    <name type="scientific">Candidatus Kurthia intestinigallinarum</name>
    <dbReference type="NCBI Taxonomy" id="1562256"/>
    <lineage>
        <taxon>Bacteria</taxon>
        <taxon>Bacillati</taxon>
        <taxon>Bacillota</taxon>
        <taxon>Bacilli</taxon>
        <taxon>Bacillales</taxon>
        <taxon>Caryophanaceae</taxon>
        <taxon>Kurthia</taxon>
    </lineage>
</organism>